<dbReference type="InParanoid" id="L7JW98"/>
<evidence type="ECO:0000256" key="4">
    <source>
        <dbReference type="ARBA" id="ARBA00023002"/>
    </source>
</evidence>
<evidence type="ECO:0000256" key="2">
    <source>
        <dbReference type="ARBA" id="ARBA00008419"/>
    </source>
</evidence>
<dbReference type="Proteomes" id="UP000011185">
    <property type="component" value="Unassembled WGS sequence"/>
</dbReference>
<keyword evidence="12" id="KW-1185">Reference proteome</keyword>
<evidence type="ECO:0000259" key="10">
    <source>
        <dbReference type="Pfam" id="PF03446"/>
    </source>
</evidence>
<accession>L7JW98</accession>
<dbReference type="InterPro" id="IPR013328">
    <property type="entry name" value="6PGD_dom2"/>
</dbReference>
<dbReference type="InterPro" id="IPR006114">
    <property type="entry name" value="6PGDH_C"/>
</dbReference>
<dbReference type="InterPro" id="IPR036291">
    <property type="entry name" value="NAD(P)-bd_dom_sf"/>
</dbReference>
<evidence type="ECO:0000313" key="12">
    <source>
        <dbReference type="Proteomes" id="UP000011185"/>
    </source>
</evidence>
<feature type="active site" evidence="7">
    <location>
        <position position="245"/>
    </location>
</feature>
<dbReference type="OrthoDB" id="434986at2759"/>
<feature type="non-terminal residue" evidence="11">
    <location>
        <position position="294"/>
    </location>
</feature>
<keyword evidence="5" id="KW-0311">Gluconate utilization</keyword>
<dbReference type="InterPro" id="IPR015815">
    <property type="entry name" value="HIBADH-related"/>
</dbReference>
<dbReference type="PANTHER" id="PTHR11811">
    <property type="entry name" value="6-PHOSPHOGLUCONATE DEHYDROGENASE"/>
    <property type="match status" value="1"/>
</dbReference>
<dbReference type="OMA" id="PYGYVHA"/>
<evidence type="ECO:0000256" key="8">
    <source>
        <dbReference type="SAM" id="MobiDB-lite"/>
    </source>
</evidence>
<evidence type="ECO:0000256" key="3">
    <source>
        <dbReference type="ARBA" id="ARBA00013011"/>
    </source>
</evidence>
<keyword evidence="6" id="KW-0570">Pentose shunt</keyword>
<reference evidence="11 12" key="1">
    <citation type="journal article" date="2012" name="PLoS Pathog.">
        <title>The genome of the obligate intracellular parasite Trachipleistophora hominis: new insights into microsporidian genome dynamics and reductive evolution.</title>
        <authorList>
            <person name="Heinz E."/>
            <person name="Williams T.A."/>
            <person name="Nakjang S."/>
            <person name="Noel C.J."/>
            <person name="Swan D.C."/>
            <person name="Goldberg A.V."/>
            <person name="Harris S.R."/>
            <person name="Weinmaier T."/>
            <person name="Markert S."/>
            <person name="Becher D."/>
            <person name="Bernhardt J."/>
            <person name="Dagan T."/>
            <person name="Hacker C."/>
            <person name="Lucocq J.M."/>
            <person name="Schweder T."/>
            <person name="Rattei T."/>
            <person name="Hall N."/>
            <person name="Hirt R.P."/>
            <person name="Embley T.M."/>
        </authorList>
    </citation>
    <scope>NUCLEOTIDE SEQUENCE [LARGE SCALE GENOMIC DNA]</scope>
</reference>
<dbReference type="Pfam" id="PF03446">
    <property type="entry name" value="NAD_binding_2"/>
    <property type="match status" value="2"/>
</dbReference>
<protein>
    <recommendedName>
        <fullName evidence="3">phosphogluconate dehydrogenase (NADP(+)-dependent, decarboxylating)</fullName>
        <ecNumber evidence="3">1.1.1.44</ecNumber>
    </recommendedName>
</protein>
<feature type="domain" description="6-phosphogluconate dehydrogenase NADP-binding" evidence="10">
    <location>
        <begin position="9"/>
        <end position="50"/>
    </location>
</feature>
<evidence type="ECO:0000256" key="1">
    <source>
        <dbReference type="ARBA" id="ARBA00004874"/>
    </source>
</evidence>
<dbReference type="InterPro" id="IPR006183">
    <property type="entry name" value="Pgluconate_DH"/>
</dbReference>
<dbReference type="AlphaFoldDB" id="L7JW98"/>
<sequence length="294" mass="32319">MRTTNKQAQVGLIGLAPMGRALALNLRDKGYVVAVYNRTESRTREFEKECEKEFEEVDNKGRDDVKDNKGKDNKDKDNDTKDKSINDKSTRDNDASGNDESSTRLCDDDTSTSNTNSTPTKGTFIYTYTINAFINALQQPRKILTIIKSDATDDLLAQLIPLLSKNDYILDFSNSTPDITEIRTRDTPCHYLGIGISGGTEGARNNGGLMVGGPSAAYAAVQPILFSISNSVGYFGDGGSGHFVKMVHNAVEYALMGVIAEFWEVLDRLGKHELMASWNEDMRMYLVEAAGTGV</sequence>
<dbReference type="SUPFAM" id="SSF48179">
    <property type="entry name" value="6-phosphogluconate dehydrogenase C-terminal domain-like"/>
    <property type="match status" value="1"/>
</dbReference>
<evidence type="ECO:0000259" key="9">
    <source>
        <dbReference type="Pfam" id="PF00393"/>
    </source>
</evidence>
<feature type="compositionally biased region" description="Basic and acidic residues" evidence="8">
    <location>
        <begin position="42"/>
        <end position="94"/>
    </location>
</feature>
<comment type="pathway">
    <text evidence="1">Carbohydrate degradation; pentose phosphate pathway; D-ribulose 5-phosphate from D-glucose 6-phosphate (oxidative stage): step 3/3.</text>
</comment>
<evidence type="ECO:0000256" key="5">
    <source>
        <dbReference type="ARBA" id="ARBA00023064"/>
    </source>
</evidence>
<dbReference type="GO" id="GO:0050661">
    <property type="term" value="F:NADP binding"/>
    <property type="evidence" value="ECO:0007669"/>
    <property type="project" value="InterPro"/>
</dbReference>
<gene>
    <name evidence="11" type="ORF">THOM_1307</name>
</gene>
<name>L7JW98_TRAHO</name>
<dbReference type="GO" id="GO:0019521">
    <property type="term" value="P:D-gluconate metabolic process"/>
    <property type="evidence" value="ECO:0007669"/>
    <property type="project" value="UniProtKB-KW"/>
</dbReference>
<feature type="region of interest" description="Disordered" evidence="8">
    <location>
        <begin position="42"/>
        <end position="120"/>
    </location>
</feature>
<dbReference type="EMBL" id="JH993930">
    <property type="protein sequence ID" value="ELQ75738.1"/>
    <property type="molecule type" value="Genomic_DNA"/>
</dbReference>
<dbReference type="HOGENOM" id="CLU_947275_0_0_1"/>
<feature type="domain" description="6-phosphogluconate dehydrogenase C-terminal" evidence="9">
    <location>
        <begin position="241"/>
        <end position="289"/>
    </location>
</feature>
<evidence type="ECO:0000256" key="6">
    <source>
        <dbReference type="ARBA" id="ARBA00023126"/>
    </source>
</evidence>
<dbReference type="GO" id="GO:0006098">
    <property type="term" value="P:pentose-phosphate shunt"/>
    <property type="evidence" value="ECO:0007669"/>
    <property type="project" value="UniProtKB-UniPathway"/>
</dbReference>
<dbReference type="InterPro" id="IPR006115">
    <property type="entry name" value="6PGDH_NADP-bd"/>
</dbReference>
<dbReference type="InterPro" id="IPR008927">
    <property type="entry name" value="6-PGluconate_DH-like_C_sf"/>
</dbReference>
<feature type="domain" description="6-phosphogluconate dehydrogenase NADP-binding" evidence="10">
    <location>
        <begin position="109"/>
        <end position="236"/>
    </location>
</feature>
<dbReference type="Gene3D" id="1.10.1040.10">
    <property type="entry name" value="N-(1-d-carboxylethyl)-l-norvaline Dehydrogenase, domain 2"/>
    <property type="match status" value="1"/>
</dbReference>
<dbReference type="Gene3D" id="3.40.50.720">
    <property type="entry name" value="NAD(P)-binding Rossmann-like Domain"/>
    <property type="match status" value="2"/>
</dbReference>
<dbReference type="UniPathway" id="UPA00115">
    <property type="reaction ID" value="UER00410"/>
</dbReference>
<dbReference type="STRING" id="72359.L7JW98"/>
<dbReference type="SUPFAM" id="SSF51735">
    <property type="entry name" value="NAD(P)-binding Rossmann-fold domains"/>
    <property type="match status" value="1"/>
</dbReference>
<comment type="similarity">
    <text evidence="2">Belongs to the 6-phosphogluconate dehydrogenase family.</text>
</comment>
<evidence type="ECO:0000256" key="7">
    <source>
        <dbReference type="PIRSR" id="PIRSR000103-1"/>
    </source>
</evidence>
<dbReference type="VEuPathDB" id="MicrosporidiaDB:THOM_1307"/>
<dbReference type="EC" id="1.1.1.44" evidence="3"/>
<keyword evidence="4 11" id="KW-0560">Oxidoreductase</keyword>
<dbReference type="GO" id="GO:0004616">
    <property type="term" value="F:phosphogluconate dehydrogenase (decarboxylating) activity"/>
    <property type="evidence" value="ECO:0007669"/>
    <property type="project" value="UniProtKB-EC"/>
</dbReference>
<evidence type="ECO:0000313" key="11">
    <source>
        <dbReference type="EMBL" id="ELQ75738.1"/>
    </source>
</evidence>
<organism evidence="11 12">
    <name type="scientific">Trachipleistophora hominis</name>
    <name type="common">Microsporidian parasite</name>
    <dbReference type="NCBI Taxonomy" id="72359"/>
    <lineage>
        <taxon>Eukaryota</taxon>
        <taxon>Fungi</taxon>
        <taxon>Fungi incertae sedis</taxon>
        <taxon>Microsporidia</taxon>
        <taxon>Pleistophoridae</taxon>
        <taxon>Trachipleistophora</taxon>
    </lineage>
</organism>
<proteinExistence type="inferred from homology"/>
<dbReference type="PIRSF" id="PIRSF000103">
    <property type="entry name" value="HIBADH"/>
    <property type="match status" value="1"/>
</dbReference>
<dbReference type="Pfam" id="PF00393">
    <property type="entry name" value="6PGD"/>
    <property type="match status" value="1"/>
</dbReference>